<evidence type="ECO:0000259" key="3">
    <source>
        <dbReference type="Pfam" id="PF13098"/>
    </source>
</evidence>
<evidence type="ECO:0000256" key="2">
    <source>
        <dbReference type="SAM" id="SignalP"/>
    </source>
</evidence>
<accession>A0A8J6UQ43</accession>
<feature type="signal peptide" evidence="2">
    <location>
        <begin position="1"/>
        <end position="26"/>
    </location>
</feature>
<dbReference type="Gene3D" id="3.40.30.10">
    <property type="entry name" value="Glutaredoxin"/>
    <property type="match status" value="1"/>
</dbReference>
<keyword evidence="1" id="KW-0175">Coiled coil</keyword>
<protein>
    <submittedName>
        <fullName evidence="4">Thioredoxin family protein</fullName>
    </submittedName>
</protein>
<feature type="chain" id="PRO_5035209546" evidence="2">
    <location>
        <begin position="27"/>
        <end position="167"/>
    </location>
</feature>
<dbReference type="RefSeq" id="WP_191145346.1">
    <property type="nucleotide sequence ID" value="NZ_JACXAF010000016.1"/>
</dbReference>
<dbReference type="EMBL" id="JACXAF010000016">
    <property type="protein sequence ID" value="MBD1390272.1"/>
    <property type="molecule type" value="Genomic_DNA"/>
</dbReference>
<dbReference type="Proteomes" id="UP000638014">
    <property type="component" value="Unassembled WGS sequence"/>
</dbReference>
<dbReference type="SUPFAM" id="SSF52833">
    <property type="entry name" value="Thioredoxin-like"/>
    <property type="match status" value="1"/>
</dbReference>
<dbReference type="InterPro" id="IPR036249">
    <property type="entry name" value="Thioredoxin-like_sf"/>
</dbReference>
<evidence type="ECO:0000313" key="5">
    <source>
        <dbReference type="Proteomes" id="UP000638014"/>
    </source>
</evidence>
<comment type="caution">
    <text evidence="4">The sequence shown here is derived from an EMBL/GenBank/DDBJ whole genome shotgun (WGS) entry which is preliminary data.</text>
</comment>
<dbReference type="AlphaFoldDB" id="A0A8J6UQ43"/>
<sequence length="167" mass="18537">MPVLKSSFKFLAFYWSVIAVWAPAHAAITQPLDDLRRAASASLTPNESVASIAMVFQPDCAWCKKQGQTMAELQHRCNNQLNIAIVGYKAKYRELRRELKHFDQALPALAADRRFLAAVEGVAATPTTLFFDQNGELLLKQRGYMKPEQLRAAANALAKTDCAAELL</sequence>
<organism evidence="4 5">
    <name type="scientific">Neiella litorisoli</name>
    <dbReference type="NCBI Taxonomy" id="2771431"/>
    <lineage>
        <taxon>Bacteria</taxon>
        <taxon>Pseudomonadati</taxon>
        <taxon>Pseudomonadota</taxon>
        <taxon>Gammaproteobacteria</taxon>
        <taxon>Alteromonadales</taxon>
        <taxon>Echinimonadaceae</taxon>
        <taxon>Neiella</taxon>
    </lineage>
</organism>
<reference evidence="4" key="1">
    <citation type="submission" date="2020-09" db="EMBL/GenBank/DDBJ databases">
        <title>A novel bacterium of genus Neiella, isolated from South China Sea.</title>
        <authorList>
            <person name="Huang H."/>
            <person name="Mo K."/>
            <person name="Hu Y."/>
        </authorList>
    </citation>
    <scope>NUCLEOTIDE SEQUENCE</scope>
    <source>
        <strain evidence="4">HB171785</strain>
    </source>
</reference>
<feature type="coiled-coil region" evidence="1">
    <location>
        <begin position="78"/>
        <end position="105"/>
    </location>
</feature>
<proteinExistence type="predicted"/>
<keyword evidence="5" id="KW-1185">Reference proteome</keyword>
<gene>
    <name evidence="4" type="ORF">IC617_12590</name>
</gene>
<dbReference type="InterPro" id="IPR012336">
    <property type="entry name" value="Thioredoxin-like_fold"/>
</dbReference>
<feature type="domain" description="Thioredoxin-like fold" evidence="3">
    <location>
        <begin position="52"/>
        <end position="153"/>
    </location>
</feature>
<dbReference type="Pfam" id="PF13098">
    <property type="entry name" value="Thioredoxin_2"/>
    <property type="match status" value="1"/>
</dbReference>
<evidence type="ECO:0000313" key="4">
    <source>
        <dbReference type="EMBL" id="MBD1390272.1"/>
    </source>
</evidence>
<evidence type="ECO:0000256" key="1">
    <source>
        <dbReference type="SAM" id="Coils"/>
    </source>
</evidence>
<keyword evidence="2" id="KW-0732">Signal</keyword>
<name>A0A8J6UQ43_9GAMM</name>